<gene>
    <name evidence="3" type="ORF">PEVE_00005648</name>
</gene>
<dbReference type="InterPro" id="IPR046815">
    <property type="entry name" value="P2RX7_C"/>
</dbReference>
<sequence length="312" mass="35022">FQENRVLCKCKSTCSTKRTVNTNRGCPCKGAGRTCGSECSCGYTAKPCRNKVTIFSSVSIPLPFYYCKLTSKFTFLCFEQPGGDTGRHPVLSNRRPQPYQIESRPSEEEERVRENNDVKAFIQTLDEPMVRKLCIRSLRRGVGSMDFIQGLLIMEDDLDEGHEEDESDVTPTPSTSTDLACSSNAGTPDPVPSPSNNAIPWCKCGVCQIMPQEIENKCCGLGRCVTTHTRFSKLCLDPDVIQLAIRNRGDIRNDRDDNSTRAFRKTGYRQYVLDRYGYLGKGNRKVCPSCVVTVIRRHYPSQTGVYMGYRAV</sequence>
<feature type="non-terminal residue" evidence="3">
    <location>
        <position position="1"/>
    </location>
</feature>
<accession>A0ABN8LVK9</accession>
<evidence type="ECO:0000313" key="4">
    <source>
        <dbReference type="Proteomes" id="UP001159427"/>
    </source>
</evidence>
<dbReference type="Pfam" id="PF20478">
    <property type="entry name" value="P2RX7_C"/>
    <property type="match status" value="1"/>
</dbReference>
<dbReference type="EMBL" id="CALNXI010000136">
    <property type="protein sequence ID" value="CAH3020118.1"/>
    <property type="molecule type" value="Genomic_DNA"/>
</dbReference>
<comment type="caution">
    <text evidence="3">The sequence shown here is derived from an EMBL/GenBank/DDBJ whole genome shotgun (WGS) entry which is preliminary data.</text>
</comment>
<dbReference type="Proteomes" id="UP001159427">
    <property type="component" value="Unassembled WGS sequence"/>
</dbReference>
<dbReference type="PANTHER" id="PTHR36981:SF3">
    <property type="entry name" value="UBIQUITIN-LIKE PROTEASE FAMILY PROFILE DOMAIN-CONTAINING PROTEIN"/>
    <property type="match status" value="1"/>
</dbReference>
<feature type="region of interest" description="Disordered" evidence="1">
    <location>
        <begin position="160"/>
        <end position="192"/>
    </location>
</feature>
<reference evidence="3 4" key="1">
    <citation type="submission" date="2022-05" db="EMBL/GenBank/DDBJ databases">
        <authorList>
            <consortium name="Genoscope - CEA"/>
            <person name="William W."/>
        </authorList>
    </citation>
    <scope>NUCLEOTIDE SEQUENCE [LARGE SCALE GENOMIC DNA]</scope>
</reference>
<proteinExistence type="predicted"/>
<evidence type="ECO:0000259" key="2">
    <source>
        <dbReference type="Pfam" id="PF20478"/>
    </source>
</evidence>
<protein>
    <recommendedName>
        <fullName evidence="2">P2X purinoreceptor 7 intracellular domain-containing protein</fullName>
    </recommendedName>
</protein>
<organism evidence="3 4">
    <name type="scientific">Porites evermanni</name>
    <dbReference type="NCBI Taxonomy" id="104178"/>
    <lineage>
        <taxon>Eukaryota</taxon>
        <taxon>Metazoa</taxon>
        <taxon>Cnidaria</taxon>
        <taxon>Anthozoa</taxon>
        <taxon>Hexacorallia</taxon>
        <taxon>Scleractinia</taxon>
        <taxon>Fungiina</taxon>
        <taxon>Poritidae</taxon>
        <taxon>Porites</taxon>
    </lineage>
</organism>
<name>A0ABN8LVK9_9CNID</name>
<evidence type="ECO:0000256" key="1">
    <source>
        <dbReference type="SAM" id="MobiDB-lite"/>
    </source>
</evidence>
<feature type="domain" description="P2X purinoreceptor 7 intracellular" evidence="2">
    <location>
        <begin position="188"/>
        <end position="310"/>
    </location>
</feature>
<evidence type="ECO:0000313" key="3">
    <source>
        <dbReference type="EMBL" id="CAH3020118.1"/>
    </source>
</evidence>
<keyword evidence="4" id="KW-1185">Reference proteome</keyword>
<feature type="region of interest" description="Disordered" evidence="1">
    <location>
        <begin position="87"/>
        <end position="112"/>
    </location>
</feature>
<dbReference type="PANTHER" id="PTHR36981">
    <property type="entry name" value="ZGC:195170"/>
    <property type="match status" value="1"/>
</dbReference>